<keyword evidence="3" id="KW-0812">Transmembrane</keyword>
<dbReference type="InterPro" id="IPR006652">
    <property type="entry name" value="Kelch_1"/>
</dbReference>
<protein>
    <recommendedName>
        <fullName evidence="4">Attractin/MKLN-like beta-propeller domain-containing protein</fullName>
    </recommendedName>
</protein>
<dbReference type="AlphaFoldDB" id="A0A7S0UVS6"/>
<dbReference type="SUPFAM" id="SSF50965">
    <property type="entry name" value="Galactose oxidase, central domain"/>
    <property type="match status" value="1"/>
</dbReference>
<dbReference type="InterPro" id="IPR056737">
    <property type="entry name" value="Beta-prop_ATRN-MKLN-like"/>
</dbReference>
<keyword evidence="3" id="KW-1133">Transmembrane helix</keyword>
<dbReference type="PANTHER" id="PTHR24412">
    <property type="entry name" value="KELCH PROTEIN"/>
    <property type="match status" value="1"/>
</dbReference>
<dbReference type="InterPro" id="IPR015915">
    <property type="entry name" value="Kelch-typ_b-propeller"/>
</dbReference>
<keyword evidence="3" id="KW-0472">Membrane</keyword>
<sequence length="441" mass="47590">MSGCISIEKSEGFANMESSNVMPRKRFSFRNCTLGGVFIVIGITLAIAMSIAGFLMAAYSVSKTSEVSRLQKLSNIFLTSDISNLPATYSSYPLAVGTGYWAQKANLAYARSDFGAQPYGNKIIIFGGSGNGSETMQLNATIAYDITSGQATKLSDMPVAISRFAHAILNDSIYVFGGTTNYDGNSCVSSAYQYNITSDTWFTLRNLPNTIIDSAATVGSDGKIYIVGGYIAPAYDILNTVYQFDPTSMSFATLSASLNTARGDLRVVSVGTKIYAIGGFNWVVYPEASALSSVEAMDLSVMPRAWSYVTPMSKGRGDFAAGVLNGSRIIVAGGEVDLGDGLGTQYATDAVEVYMVDNDQWLDKALLPDARFRHEGAVMNGDHFYAMGGTQTCVLSNEFKCYDFALKSVFEFLAVDSPLVYVVYRTSAIAKRMARRLMMSL</sequence>
<accession>A0A7S0UVS6</accession>
<evidence type="ECO:0000256" key="3">
    <source>
        <dbReference type="SAM" id="Phobius"/>
    </source>
</evidence>
<dbReference type="Gene3D" id="2.120.10.80">
    <property type="entry name" value="Kelch-type beta propeller"/>
    <property type="match status" value="2"/>
</dbReference>
<feature type="transmembrane region" description="Helical" evidence="3">
    <location>
        <begin position="32"/>
        <end position="59"/>
    </location>
</feature>
<evidence type="ECO:0000256" key="1">
    <source>
        <dbReference type="ARBA" id="ARBA00022441"/>
    </source>
</evidence>
<gene>
    <name evidence="5" type="ORF">PPAR00522_LOCUS9740</name>
</gene>
<dbReference type="Pfam" id="PF24981">
    <property type="entry name" value="Beta-prop_ATRN-LZTR1"/>
    <property type="match status" value="1"/>
</dbReference>
<dbReference type="EMBL" id="HBFM01015413">
    <property type="protein sequence ID" value="CAD8773334.1"/>
    <property type="molecule type" value="Transcribed_RNA"/>
</dbReference>
<dbReference type="InterPro" id="IPR011043">
    <property type="entry name" value="Gal_Oxase/kelch_b-propeller"/>
</dbReference>
<keyword evidence="2" id="KW-0677">Repeat</keyword>
<keyword evidence="1" id="KW-0880">Kelch repeat</keyword>
<evidence type="ECO:0000256" key="2">
    <source>
        <dbReference type="ARBA" id="ARBA00022737"/>
    </source>
</evidence>
<name>A0A7S0UVS6_9CHLO</name>
<organism evidence="5">
    <name type="scientific">Polytomella parva</name>
    <dbReference type="NCBI Taxonomy" id="51329"/>
    <lineage>
        <taxon>Eukaryota</taxon>
        <taxon>Viridiplantae</taxon>
        <taxon>Chlorophyta</taxon>
        <taxon>core chlorophytes</taxon>
        <taxon>Chlorophyceae</taxon>
        <taxon>CS clade</taxon>
        <taxon>Chlamydomonadales</taxon>
        <taxon>Chlamydomonadaceae</taxon>
        <taxon>Polytomella</taxon>
    </lineage>
</organism>
<evidence type="ECO:0000313" key="5">
    <source>
        <dbReference type="EMBL" id="CAD8773334.1"/>
    </source>
</evidence>
<dbReference type="SUPFAM" id="SSF117281">
    <property type="entry name" value="Kelch motif"/>
    <property type="match status" value="1"/>
</dbReference>
<feature type="domain" description="Attractin/MKLN-like beta-propeller" evidence="4">
    <location>
        <begin position="124"/>
        <end position="396"/>
    </location>
</feature>
<reference evidence="5" key="1">
    <citation type="submission" date="2021-01" db="EMBL/GenBank/DDBJ databases">
        <authorList>
            <person name="Corre E."/>
            <person name="Pelletier E."/>
            <person name="Niang G."/>
            <person name="Scheremetjew M."/>
            <person name="Finn R."/>
            <person name="Kale V."/>
            <person name="Holt S."/>
            <person name="Cochrane G."/>
            <person name="Meng A."/>
            <person name="Brown T."/>
            <person name="Cohen L."/>
        </authorList>
    </citation>
    <scope>NUCLEOTIDE SEQUENCE</scope>
    <source>
        <strain evidence="5">SAG 63-3</strain>
    </source>
</reference>
<dbReference type="PANTHER" id="PTHR24412:SF441">
    <property type="entry name" value="KELCH-LIKE PROTEIN 28"/>
    <property type="match status" value="1"/>
</dbReference>
<evidence type="ECO:0000259" key="4">
    <source>
        <dbReference type="Pfam" id="PF24981"/>
    </source>
</evidence>
<dbReference type="SMART" id="SM00612">
    <property type="entry name" value="Kelch"/>
    <property type="match status" value="5"/>
</dbReference>
<proteinExistence type="predicted"/>